<sequence>MHDESIYERFLLSEHQIIATTNDPEGQSAEESTKRVDVNSDINDVERNRIVRLIIRKVLNQAPFPTKYEDIRLLIKQNVSQTYNHNLFNLYVEDAKKMLMRVFGLILCDVKYGQGKREFFLKQSIAFPPHDLKILSEGDHELRGFLLILLPLFKAYSNSIQLNRLCESFQKFGLGHMVPKSAEDEEAFILRLKSIKRRKEIKYSSKEFSTLSDYILYAKDLGYLTLKLEDKGDTLATIFILPGYRLLLEHNKDEYIQHFKKLDEETFSKGLEIFFE</sequence>
<dbReference type="RefSeq" id="XP_004832341.1">
    <property type="nucleotide sequence ID" value="XM_004832284.1"/>
</dbReference>
<dbReference type="OrthoDB" id="360261at2759"/>
<dbReference type="GeneID" id="15804524"/>
<accession>L1LC83</accession>
<dbReference type="EMBL" id="ACOU01000004">
    <property type="protein sequence ID" value="EKX72889.1"/>
    <property type="molecule type" value="Genomic_DNA"/>
</dbReference>
<protein>
    <submittedName>
        <fullName evidence="1">Uncharacterized protein</fullName>
    </submittedName>
</protein>
<dbReference type="KEGG" id="beq:BEWA_014480"/>
<evidence type="ECO:0000313" key="1">
    <source>
        <dbReference type="EMBL" id="EKX72889.1"/>
    </source>
</evidence>
<dbReference type="Proteomes" id="UP000031512">
    <property type="component" value="Unassembled WGS sequence"/>
</dbReference>
<comment type="caution">
    <text evidence="1">The sequence shown here is derived from an EMBL/GenBank/DDBJ whole genome shotgun (WGS) entry which is preliminary data.</text>
</comment>
<gene>
    <name evidence="1" type="ORF">BEWA_014480</name>
</gene>
<dbReference type="VEuPathDB" id="PiroplasmaDB:BEWA_014480"/>
<dbReference type="eggNOG" id="ENOG502T0ZG">
    <property type="taxonomic scope" value="Eukaryota"/>
</dbReference>
<organism evidence="1 2">
    <name type="scientific">Theileria equi strain WA</name>
    <dbReference type="NCBI Taxonomy" id="1537102"/>
    <lineage>
        <taxon>Eukaryota</taxon>
        <taxon>Sar</taxon>
        <taxon>Alveolata</taxon>
        <taxon>Apicomplexa</taxon>
        <taxon>Aconoidasida</taxon>
        <taxon>Piroplasmida</taxon>
        <taxon>Theileriidae</taxon>
        <taxon>Theileria</taxon>
    </lineage>
</organism>
<reference evidence="1 2" key="1">
    <citation type="journal article" date="2012" name="BMC Genomics">
        <title>Comparative genomic analysis and phylogenetic position of Theileria equi.</title>
        <authorList>
            <person name="Kappmeyer L.S."/>
            <person name="Thiagarajan M."/>
            <person name="Herndon D.R."/>
            <person name="Ramsay J.D."/>
            <person name="Caler E."/>
            <person name="Djikeng A."/>
            <person name="Gillespie J.J."/>
            <person name="Lau A.O."/>
            <person name="Roalson E.H."/>
            <person name="Silva J.C."/>
            <person name="Silva M.G."/>
            <person name="Suarez C.E."/>
            <person name="Ueti M.W."/>
            <person name="Nene V.M."/>
            <person name="Mealey R.H."/>
            <person name="Knowles D.P."/>
            <person name="Brayton K.A."/>
        </authorList>
    </citation>
    <scope>NUCLEOTIDE SEQUENCE [LARGE SCALE GENOMIC DNA]</scope>
    <source>
        <strain evidence="1 2">WA</strain>
    </source>
</reference>
<dbReference type="AlphaFoldDB" id="L1LC83"/>
<proteinExistence type="predicted"/>
<evidence type="ECO:0000313" key="2">
    <source>
        <dbReference type="Proteomes" id="UP000031512"/>
    </source>
</evidence>
<name>L1LC83_THEEQ</name>
<keyword evidence="2" id="KW-1185">Reference proteome</keyword>